<evidence type="ECO:0000313" key="2">
    <source>
        <dbReference type="Proteomes" id="UP000654918"/>
    </source>
</evidence>
<keyword evidence="2" id="KW-1185">Reference proteome</keyword>
<gene>
    <name evidence="1" type="ORF">CPLU01_10039</name>
</gene>
<dbReference type="AlphaFoldDB" id="A0A8H6N9Z1"/>
<organism evidence="1 2">
    <name type="scientific">Colletotrichum plurivorum</name>
    <dbReference type="NCBI Taxonomy" id="2175906"/>
    <lineage>
        <taxon>Eukaryota</taxon>
        <taxon>Fungi</taxon>
        <taxon>Dikarya</taxon>
        <taxon>Ascomycota</taxon>
        <taxon>Pezizomycotina</taxon>
        <taxon>Sordariomycetes</taxon>
        <taxon>Hypocreomycetidae</taxon>
        <taxon>Glomerellales</taxon>
        <taxon>Glomerellaceae</taxon>
        <taxon>Colletotrichum</taxon>
        <taxon>Colletotrichum orchidearum species complex</taxon>
    </lineage>
</organism>
<evidence type="ECO:0000313" key="1">
    <source>
        <dbReference type="EMBL" id="KAF6825842.1"/>
    </source>
</evidence>
<accession>A0A8H6N9Z1</accession>
<sequence length="136" mass="15498">MKEFASRVGRKACKLNIIEFRTCDRHGSKLYARIRLEGPNQVLLHGTPELSTPGLAINGDDPLEIKEWNMKEILKVSGEPRDDSIKFAYGKLEWTSWTQTQDGPAECMLMTDADWNKNGKSKCPTDSRQFECEFPC</sequence>
<comment type="caution">
    <text evidence="1">The sequence shown here is derived from an EMBL/GenBank/DDBJ whole genome shotgun (WGS) entry which is preliminary data.</text>
</comment>
<protein>
    <submittedName>
        <fullName evidence="1">Esterase family protein</fullName>
    </submittedName>
</protein>
<dbReference type="EMBL" id="WIGO01000165">
    <property type="protein sequence ID" value="KAF6825842.1"/>
    <property type="molecule type" value="Genomic_DNA"/>
</dbReference>
<reference evidence="1" key="1">
    <citation type="journal article" date="2020" name="Phytopathology">
        <title>Genome Sequence Resources of Colletotrichum truncatum, C. plurivorum, C. musicola, and C. sojae: Four Species Pathogenic to Soybean (Glycine max).</title>
        <authorList>
            <person name="Rogerio F."/>
            <person name="Boufleur T.R."/>
            <person name="Ciampi-Guillardi M."/>
            <person name="Sukno S.A."/>
            <person name="Thon M.R."/>
            <person name="Massola Junior N.S."/>
            <person name="Baroncelli R."/>
        </authorList>
    </citation>
    <scope>NUCLEOTIDE SEQUENCE</scope>
    <source>
        <strain evidence="1">LFN00145</strain>
    </source>
</reference>
<dbReference type="Proteomes" id="UP000654918">
    <property type="component" value="Unassembled WGS sequence"/>
</dbReference>
<proteinExistence type="predicted"/>
<name>A0A8H6N9Z1_9PEZI</name>